<proteinExistence type="predicted"/>
<keyword evidence="2" id="KW-1185">Reference proteome</keyword>
<dbReference type="OrthoDB" id="7471637at2759"/>
<comment type="caution">
    <text evidence="1">The sequence shown here is derived from an EMBL/GenBank/DDBJ whole genome shotgun (WGS) entry which is preliminary data.</text>
</comment>
<evidence type="ECO:0000313" key="1">
    <source>
        <dbReference type="EMBL" id="GBP01708.1"/>
    </source>
</evidence>
<reference evidence="1 2" key="1">
    <citation type="journal article" date="2019" name="Commun. Biol.">
        <title>The bagworm genome reveals a unique fibroin gene that provides high tensile strength.</title>
        <authorList>
            <person name="Kono N."/>
            <person name="Nakamura H."/>
            <person name="Ohtoshi R."/>
            <person name="Tomita M."/>
            <person name="Numata K."/>
            <person name="Arakawa K."/>
        </authorList>
    </citation>
    <scope>NUCLEOTIDE SEQUENCE [LARGE SCALE GENOMIC DNA]</scope>
</reference>
<protein>
    <submittedName>
        <fullName evidence="1">Uncharacterized protein</fullName>
    </submittedName>
</protein>
<gene>
    <name evidence="1" type="ORF">EVAR_70372_1</name>
</gene>
<name>A0A4C1SKI7_EUMVA</name>
<sequence>MTISYAGEVPNGSSFGCFWRILCNVGSRMRRFAVGSCMRRRGGRPSAATVEDETAVHSRAGTIERDEIVSSTIRTAMRTPSFDNYSRAVLNGVKTPDRRAARARPDNKRERINSFALRREQGRAERTTGGDLEHAEVVSMSTDGELVSKPATVSSDSESMRGGCARLLRSECI</sequence>
<organism evidence="1 2">
    <name type="scientific">Eumeta variegata</name>
    <name type="common">Bagworm moth</name>
    <name type="synonym">Eumeta japonica</name>
    <dbReference type="NCBI Taxonomy" id="151549"/>
    <lineage>
        <taxon>Eukaryota</taxon>
        <taxon>Metazoa</taxon>
        <taxon>Ecdysozoa</taxon>
        <taxon>Arthropoda</taxon>
        <taxon>Hexapoda</taxon>
        <taxon>Insecta</taxon>
        <taxon>Pterygota</taxon>
        <taxon>Neoptera</taxon>
        <taxon>Endopterygota</taxon>
        <taxon>Lepidoptera</taxon>
        <taxon>Glossata</taxon>
        <taxon>Ditrysia</taxon>
        <taxon>Tineoidea</taxon>
        <taxon>Psychidae</taxon>
        <taxon>Oiketicinae</taxon>
        <taxon>Eumeta</taxon>
    </lineage>
</organism>
<dbReference type="AlphaFoldDB" id="A0A4C1SKI7"/>
<accession>A0A4C1SKI7</accession>
<evidence type="ECO:0000313" key="2">
    <source>
        <dbReference type="Proteomes" id="UP000299102"/>
    </source>
</evidence>
<dbReference type="Proteomes" id="UP000299102">
    <property type="component" value="Unassembled WGS sequence"/>
</dbReference>
<dbReference type="EMBL" id="BGZK01003473">
    <property type="protein sequence ID" value="GBP01708.1"/>
    <property type="molecule type" value="Genomic_DNA"/>
</dbReference>